<name>A0AAV4Q8R1_CAEEX</name>
<dbReference type="EMBL" id="BPLR01005847">
    <property type="protein sequence ID" value="GIY05455.1"/>
    <property type="molecule type" value="Genomic_DNA"/>
</dbReference>
<organism evidence="1 2">
    <name type="scientific">Caerostris extrusa</name>
    <name type="common">Bark spider</name>
    <name type="synonym">Caerostris bankana</name>
    <dbReference type="NCBI Taxonomy" id="172846"/>
    <lineage>
        <taxon>Eukaryota</taxon>
        <taxon>Metazoa</taxon>
        <taxon>Ecdysozoa</taxon>
        <taxon>Arthropoda</taxon>
        <taxon>Chelicerata</taxon>
        <taxon>Arachnida</taxon>
        <taxon>Araneae</taxon>
        <taxon>Araneomorphae</taxon>
        <taxon>Entelegynae</taxon>
        <taxon>Araneoidea</taxon>
        <taxon>Araneidae</taxon>
        <taxon>Caerostris</taxon>
    </lineage>
</organism>
<sequence>MRTLCLKKTNSLSQQTRMFEGHGISARCRQGARMGRRPPAGYRPRVGGSPIPHAALLSWVVLPRHSSHPLYDSSNAPTALREQMVLAKFHQFMSTFCGDLTVYIHVKYNVHSITSVSRGTLLLKCTILQAQGTYPYVQM</sequence>
<proteinExistence type="predicted"/>
<evidence type="ECO:0000313" key="2">
    <source>
        <dbReference type="Proteomes" id="UP001054945"/>
    </source>
</evidence>
<accession>A0AAV4Q8R1</accession>
<reference evidence="1 2" key="1">
    <citation type="submission" date="2021-06" db="EMBL/GenBank/DDBJ databases">
        <title>Caerostris extrusa draft genome.</title>
        <authorList>
            <person name="Kono N."/>
            <person name="Arakawa K."/>
        </authorList>
    </citation>
    <scope>NUCLEOTIDE SEQUENCE [LARGE SCALE GENOMIC DNA]</scope>
</reference>
<gene>
    <name evidence="1" type="ORF">CEXT_396891</name>
</gene>
<dbReference type="AlphaFoldDB" id="A0AAV4Q8R1"/>
<keyword evidence="2" id="KW-1185">Reference proteome</keyword>
<comment type="caution">
    <text evidence="1">The sequence shown here is derived from an EMBL/GenBank/DDBJ whole genome shotgun (WGS) entry which is preliminary data.</text>
</comment>
<protein>
    <submittedName>
        <fullName evidence="1">Uncharacterized protein</fullName>
    </submittedName>
</protein>
<dbReference type="Proteomes" id="UP001054945">
    <property type="component" value="Unassembled WGS sequence"/>
</dbReference>
<evidence type="ECO:0000313" key="1">
    <source>
        <dbReference type="EMBL" id="GIY05455.1"/>
    </source>
</evidence>